<reference evidence="2 3" key="1">
    <citation type="submission" date="2019-03" db="EMBL/GenBank/DDBJ databases">
        <title>Metabolic reconstructions from genomes of highly enriched 'Candidatus Accumulibacter' and 'Candidatus Competibacter' bioreactor populations.</title>
        <authorList>
            <person name="Annavajhala M.K."/>
            <person name="Welles L."/>
            <person name="Abbas B."/>
            <person name="Sorokin D."/>
            <person name="Park H."/>
            <person name="Van Loosdrecht M."/>
            <person name="Chandran K."/>
        </authorList>
    </citation>
    <scope>NUCLEOTIDE SEQUENCE [LARGE SCALE GENOMIC DNA]</scope>
    <source>
        <strain evidence="2 3">SBR_S</strain>
    </source>
</reference>
<organism evidence="2 3">
    <name type="scientific">Candidatus Accumulibacter phosphatis</name>
    <dbReference type="NCBI Taxonomy" id="327160"/>
    <lineage>
        <taxon>Bacteria</taxon>
        <taxon>Pseudomonadati</taxon>
        <taxon>Pseudomonadota</taxon>
        <taxon>Betaproteobacteria</taxon>
        <taxon>Candidatus Accumulibacter</taxon>
    </lineage>
</organism>
<protein>
    <submittedName>
        <fullName evidence="2">TrfA family protein</fullName>
    </submittedName>
</protein>
<feature type="compositionally biased region" description="Basic and acidic residues" evidence="1">
    <location>
        <begin position="68"/>
        <end position="84"/>
    </location>
</feature>
<dbReference type="InterPro" id="IPR010751">
    <property type="entry name" value="TrfA"/>
</dbReference>
<dbReference type="EMBL" id="SPMY01000110">
    <property type="protein sequence ID" value="NMQ30155.1"/>
    <property type="molecule type" value="Genomic_DNA"/>
</dbReference>
<evidence type="ECO:0000313" key="3">
    <source>
        <dbReference type="Proteomes" id="UP000749010"/>
    </source>
</evidence>
<dbReference type="Proteomes" id="UP000749010">
    <property type="component" value="Unassembled WGS sequence"/>
</dbReference>
<gene>
    <name evidence="2" type="ORF">E4Q23_21795</name>
</gene>
<sequence length="367" mass="41574">MPHEQHAVRGKDHLSKSDRPRGCKPEPPKILSPKIEPSNYGIQVDHLPIRVEGVVPVQQAGCAATERGQQKAKERDRQAQEQARERKKQSLLSDKQLTLWVDAVRGAPNEIVRSALFTAKNRKQVREDLKQAVVAVIGEGQITYTGEELRQDDETVWLQLIHLARENGLSTAFEFTPYSFCKAINWPINGQSFDRLDKCMTRLQATSLKIASKRLGDEVSLSMLPGYTAKRRKNGGDGGLWRIRMHDELVFLFSEFQYTRVEWQQRLALPEGLATWLHAYYASHREPFAVKVETLAVGAGLMTEAPEDAQLDTADRDVKRKERLRGVKKLIVKALEALAETGFLVDFEVTRSGLVNVRRASDEHQIF</sequence>
<proteinExistence type="predicted"/>
<feature type="compositionally biased region" description="Basic and acidic residues" evidence="1">
    <location>
        <begin position="1"/>
        <end position="27"/>
    </location>
</feature>
<accession>A0ABX1U388</accession>
<comment type="caution">
    <text evidence="2">The sequence shown here is derived from an EMBL/GenBank/DDBJ whole genome shotgun (WGS) entry which is preliminary data.</text>
</comment>
<evidence type="ECO:0000313" key="2">
    <source>
        <dbReference type="EMBL" id="NMQ30155.1"/>
    </source>
</evidence>
<feature type="region of interest" description="Disordered" evidence="1">
    <location>
        <begin position="1"/>
        <end position="38"/>
    </location>
</feature>
<keyword evidence="3" id="KW-1185">Reference proteome</keyword>
<feature type="region of interest" description="Disordered" evidence="1">
    <location>
        <begin position="64"/>
        <end position="89"/>
    </location>
</feature>
<name>A0ABX1U388_9PROT</name>
<dbReference type="Pfam" id="PF07042">
    <property type="entry name" value="TrfA"/>
    <property type="match status" value="1"/>
</dbReference>
<evidence type="ECO:0000256" key="1">
    <source>
        <dbReference type="SAM" id="MobiDB-lite"/>
    </source>
</evidence>